<sequence>MKYVKGMYAVMALMITVNLISEYIFKSNYSAIASWITVALFFFGTLFFINTRYVFSKQKNGR</sequence>
<gene>
    <name evidence="2" type="ORF">BHE18_02740</name>
</gene>
<comment type="caution">
    <text evidence="2">The sequence shown here is derived from an EMBL/GenBank/DDBJ whole genome shotgun (WGS) entry which is preliminary data.</text>
</comment>
<dbReference type="Proteomes" id="UP000182062">
    <property type="component" value="Unassembled WGS sequence"/>
</dbReference>
<feature type="transmembrane region" description="Helical" evidence="1">
    <location>
        <begin position="31"/>
        <end position="55"/>
    </location>
</feature>
<dbReference type="EMBL" id="MINN01000070">
    <property type="protein sequence ID" value="OIU72804.1"/>
    <property type="molecule type" value="Genomic_DNA"/>
</dbReference>
<evidence type="ECO:0000256" key="1">
    <source>
        <dbReference type="SAM" id="Phobius"/>
    </source>
</evidence>
<proteinExistence type="predicted"/>
<organism evidence="2 3">
    <name type="scientific">Rossellomorea aquimaris</name>
    <dbReference type="NCBI Taxonomy" id="189382"/>
    <lineage>
        <taxon>Bacteria</taxon>
        <taxon>Bacillati</taxon>
        <taxon>Bacillota</taxon>
        <taxon>Bacilli</taxon>
        <taxon>Bacillales</taxon>
        <taxon>Bacillaceae</taxon>
        <taxon>Rossellomorea</taxon>
    </lineage>
</organism>
<feature type="transmembrane region" description="Helical" evidence="1">
    <location>
        <begin position="7"/>
        <end position="25"/>
    </location>
</feature>
<name>A0A1J6W7W8_9BACI</name>
<keyword evidence="1" id="KW-0812">Transmembrane</keyword>
<dbReference type="AlphaFoldDB" id="A0A1J6W7W8"/>
<dbReference type="RefSeq" id="WP_071617139.1">
    <property type="nucleotide sequence ID" value="NZ_MINN01000070.1"/>
</dbReference>
<protein>
    <submittedName>
        <fullName evidence="2">Uncharacterized protein</fullName>
    </submittedName>
</protein>
<reference evidence="2 3" key="1">
    <citation type="submission" date="2016-09" db="EMBL/GenBank/DDBJ databases">
        <title>Bacillus aquimaris SAMM genome sequence reveals colonization and biosurfactant production capacities.</title>
        <authorList>
            <person name="Waghmode S.R."/>
            <person name="Suryavanshi M.V."/>
        </authorList>
    </citation>
    <scope>NUCLEOTIDE SEQUENCE [LARGE SCALE GENOMIC DNA]</scope>
    <source>
        <strain evidence="2 3">SAMM</strain>
    </source>
</reference>
<accession>A0A1J6W7W8</accession>
<evidence type="ECO:0000313" key="2">
    <source>
        <dbReference type="EMBL" id="OIU72804.1"/>
    </source>
</evidence>
<keyword evidence="3" id="KW-1185">Reference proteome</keyword>
<dbReference type="OrthoDB" id="2938705at2"/>
<keyword evidence="1" id="KW-1133">Transmembrane helix</keyword>
<evidence type="ECO:0000313" key="3">
    <source>
        <dbReference type="Proteomes" id="UP000182062"/>
    </source>
</evidence>
<keyword evidence="1" id="KW-0472">Membrane</keyword>